<sequence>MSGAHYCIEDLEVGMEAAHERVVTGSDIETFAELSGDNNPVHLDADFAAKSPFKGRIAHGMLTASFISTILGTKLPGYGCIYLSQTLRFKAPVRIGDTVRASARIASLDRDKRRAALDCSVSVGDKVVLEGEALVLVPSRG</sequence>
<dbReference type="EMBL" id="JAENHL010000008">
    <property type="protein sequence ID" value="MBK1870499.1"/>
    <property type="molecule type" value="Genomic_DNA"/>
</dbReference>
<protein>
    <submittedName>
        <fullName evidence="1">MaoC family dehydratase</fullName>
    </submittedName>
</protein>
<dbReference type="Proteomes" id="UP000616151">
    <property type="component" value="Unassembled WGS sequence"/>
</dbReference>
<organism evidence="1 2">
    <name type="scientific">Taklimakanibacter albus</name>
    <dbReference type="NCBI Taxonomy" id="2800327"/>
    <lineage>
        <taxon>Bacteria</taxon>
        <taxon>Pseudomonadati</taxon>
        <taxon>Pseudomonadota</taxon>
        <taxon>Alphaproteobacteria</taxon>
        <taxon>Hyphomicrobiales</taxon>
        <taxon>Aestuariivirgaceae</taxon>
        <taxon>Taklimakanibacter</taxon>
    </lineage>
</organism>
<evidence type="ECO:0000313" key="2">
    <source>
        <dbReference type="Proteomes" id="UP000616151"/>
    </source>
</evidence>
<keyword evidence="2" id="KW-1185">Reference proteome</keyword>
<reference evidence="1" key="1">
    <citation type="submission" date="2021-01" db="EMBL/GenBank/DDBJ databases">
        <authorList>
            <person name="Sun Q."/>
        </authorList>
    </citation>
    <scope>NUCLEOTIDE SEQUENCE</scope>
    <source>
        <strain evidence="1">YIM B02566</strain>
    </source>
</reference>
<gene>
    <name evidence="1" type="ORF">JHL16_29305</name>
</gene>
<accession>A0ACC5RD18</accession>
<comment type="caution">
    <text evidence="1">The sequence shown here is derived from an EMBL/GenBank/DDBJ whole genome shotgun (WGS) entry which is preliminary data.</text>
</comment>
<proteinExistence type="predicted"/>
<name>A0ACC5RD18_9HYPH</name>
<evidence type="ECO:0000313" key="1">
    <source>
        <dbReference type="EMBL" id="MBK1870499.1"/>
    </source>
</evidence>